<dbReference type="AlphaFoldDB" id="A0A9X4ABW3"/>
<proteinExistence type="predicted"/>
<dbReference type="EMBL" id="JAOTGU010000002">
    <property type="protein sequence ID" value="MDB6261349.1"/>
    <property type="molecule type" value="Genomic_DNA"/>
</dbReference>
<reference evidence="2" key="2">
    <citation type="submission" date="2022-10" db="EMBL/GenBank/DDBJ databases">
        <authorList>
            <person name="Kostovova I."/>
            <person name="Moravkova M."/>
            <person name="Pechar R."/>
        </authorList>
    </citation>
    <scope>NUCLEOTIDE SEQUENCE</scope>
    <source>
        <strain evidence="2">M356A</strain>
        <strain evidence="1">M490A</strain>
    </source>
</reference>
<dbReference type="RefSeq" id="WP_271868056.1">
    <property type="nucleotide sequence ID" value="NZ_JAOTGU010000002.1"/>
</dbReference>
<protein>
    <submittedName>
        <fullName evidence="2">Uncharacterized protein</fullName>
    </submittedName>
</protein>
<evidence type="ECO:0000313" key="1">
    <source>
        <dbReference type="EMBL" id="MDB6258286.1"/>
    </source>
</evidence>
<gene>
    <name evidence="1" type="ORF">ODU72_06315</name>
    <name evidence="2" type="ORF">ODV15_01975</name>
</gene>
<name>A0A9X4ABW3_LACAM</name>
<dbReference type="Proteomes" id="UP001141981">
    <property type="component" value="Unassembled WGS sequence"/>
</dbReference>
<comment type="caution">
    <text evidence="2">The sequence shown here is derived from an EMBL/GenBank/DDBJ whole genome shotgun (WGS) entry which is preliminary data.</text>
</comment>
<dbReference type="EMBL" id="JAOTGY010000010">
    <property type="protein sequence ID" value="MDB6258286.1"/>
    <property type="molecule type" value="Genomic_DNA"/>
</dbReference>
<reference evidence="2" key="1">
    <citation type="journal article" date="2022" name="Microorganisms">
        <title>Antibiotic Susceptibility, Resistance Gene Determinants and Corresponding Genomic Regions in Lactobacillus amylovorus Isolates Derived from Wild Boars and Domestic Pigs.</title>
        <authorList>
            <person name="Moravkova M."/>
            <person name="Kostovova I."/>
            <person name="Kavanova K."/>
            <person name="Pechar R."/>
            <person name="Stanek S."/>
            <person name="Brychta A."/>
            <person name="Zeman M."/>
            <person name="Kubasova T."/>
        </authorList>
    </citation>
    <scope>NUCLEOTIDE SEQUENCE</scope>
    <source>
        <strain evidence="2">M356A</strain>
        <strain evidence="1">M490A</strain>
    </source>
</reference>
<evidence type="ECO:0000313" key="2">
    <source>
        <dbReference type="EMBL" id="MDB6261349.1"/>
    </source>
</evidence>
<sequence length="105" mass="11789">MTVVLRDAMTFLSKDIDPIVGAISYEKPLSADTPVTIKTDSKTVTVAAKQIKLSMFKLDNKLFGFIFKSTLYHSGDSKEDFSKWNQGTKQMLGRELKPGFLEVRP</sequence>
<accession>A0A9X4ABW3</accession>
<evidence type="ECO:0000313" key="3">
    <source>
        <dbReference type="Proteomes" id="UP001143700"/>
    </source>
</evidence>
<organism evidence="2 3">
    <name type="scientific">Lactobacillus amylovorus</name>
    <dbReference type="NCBI Taxonomy" id="1604"/>
    <lineage>
        <taxon>Bacteria</taxon>
        <taxon>Bacillati</taxon>
        <taxon>Bacillota</taxon>
        <taxon>Bacilli</taxon>
        <taxon>Lactobacillales</taxon>
        <taxon>Lactobacillaceae</taxon>
        <taxon>Lactobacillus</taxon>
    </lineage>
</organism>
<dbReference type="Proteomes" id="UP001143700">
    <property type="component" value="Unassembled WGS sequence"/>
</dbReference>